<evidence type="ECO:0000259" key="4">
    <source>
        <dbReference type="SMART" id="SM00822"/>
    </source>
</evidence>
<dbReference type="PRINTS" id="PR00080">
    <property type="entry name" value="SDRFAMILY"/>
</dbReference>
<dbReference type="InterPro" id="IPR002347">
    <property type="entry name" value="SDR_fam"/>
</dbReference>
<protein>
    <submittedName>
        <fullName evidence="5">SDR family NAD(P)-dependent oxidoreductase</fullName>
        <ecNumber evidence="5">1.-.-.-</ecNumber>
    </submittedName>
</protein>
<evidence type="ECO:0000256" key="2">
    <source>
        <dbReference type="ARBA" id="ARBA00023002"/>
    </source>
</evidence>
<evidence type="ECO:0000313" key="5">
    <source>
        <dbReference type="EMBL" id="MFC5059874.1"/>
    </source>
</evidence>
<dbReference type="PANTHER" id="PTHR44196">
    <property type="entry name" value="DEHYDROGENASE/REDUCTASE SDR FAMILY MEMBER 7B"/>
    <property type="match status" value="1"/>
</dbReference>
<dbReference type="GO" id="GO:0016491">
    <property type="term" value="F:oxidoreductase activity"/>
    <property type="evidence" value="ECO:0007669"/>
    <property type="project" value="UniProtKB-KW"/>
</dbReference>
<sequence>MGYFDDKVAVITGAGAGIGRALAIELSRRGAQVALSDRDRVAVLDTARRCELVGARVRPETVDVTDWDRVLRYADATREEFGRVDAVFAVAGIIHRGSLIDSEMSDIERVMTVNWGGTVRTVKSFLPHVAASAGGHIVTFSSAFGLMATPKYGAYTSSKFAIRGFSDSLRQEMIRAGNRISVTCVYPGGVRTSIVRNGLFASGENREAVTENFESRVARTEPEHAASVILRGVERRRARVLVGADARAVSAVVHALGGSYQDLMPLTQRLVELLRRTRRHPAK</sequence>
<dbReference type="SUPFAM" id="SSF51735">
    <property type="entry name" value="NAD(P)-binding Rossmann-fold domains"/>
    <property type="match status" value="1"/>
</dbReference>
<dbReference type="InterPro" id="IPR020904">
    <property type="entry name" value="Sc_DH/Rdtase_CS"/>
</dbReference>
<comment type="caution">
    <text evidence="5">The sequence shown here is derived from an EMBL/GenBank/DDBJ whole genome shotgun (WGS) entry which is preliminary data.</text>
</comment>
<dbReference type="SMART" id="SM00822">
    <property type="entry name" value="PKS_KR"/>
    <property type="match status" value="1"/>
</dbReference>
<proteinExistence type="inferred from homology"/>
<feature type="domain" description="Ketoreductase" evidence="4">
    <location>
        <begin position="7"/>
        <end position="191"/>
    </location>
</feature>
<dbReference type="PROSITE" id="PS00061">
    <property type="entry name" value="ADH_SHORT"/>
    <property type="match status" value="1"/>
</dbReference>
<accession>A0ABV9YDE6</accession>
<dbReference type="Pfam" id="PF00106">
    <property type="entry name" value="adh_short"/>
    <property type="match status" value="1"/>
</dbReference>
<evidence type="ECO:0000256" key="1">
    <source>
        <dbReference type="ARBA" id="ARBA00006484"/>
    </source>
</evidence>
<dbReference type="EC" id="1.-.-.-" evidence="5"/>
<dbReference type="RefSeq" id="WP_344038210.1">
    <property type="nucleotide sequence ID" value="NZ_BAAAKE010000010.1"/>
</dbReference>
<dbReference type="InterPro" id="IPR057326">
    <property type="entry name" value="KR_dom"/>
</dbReference>
<dbReference type="EMBL" id="JBHSJB010000049">
    <property type="protein sequence ID" value="MFC5059874.1"/>
    <property type="molecule type" value="Genomic_DNA"/>
</dbReference>
<evidence type="ECO:0000313" key="6">
    <source>
        <dbReference type="Proteomes" id="UP001595833"/>
    </source>
</evidence>
<evidence type="ECO:0000256" key="3">
    <source>
        <dbReference type="RuleBase" id="RU000363"/>
    </source>
</evidence>
<keyword evidence="6" id="KW-1185">Reference proteome</keyword>
<organism evidence="5 6">
    <name type="scientific">Saccharothrix xinjiangensis</name>
    <dbReference type="NCBI Taxonomy" id="204798"/>
    <lineage>
        <taxon>Bacteria</taxon>
        <taxon>Bacillati</taxon>
        <taxon>Actinomycetota</taxon>
        <taxon>Actinomycetes</taxon>
        <taxon>Pseudonocardiales</taxon>
        <taxon>Pseudonocardiaceae</taxon>
        <taxon>Saccharothrix</taxon>
    </lineage>
</organism>
<dbReference type="PANTHER" id="PTHR44196:SF1">
    <property type="entry name" value="DEHYDROGENASE_REDUCTASE SDR FAMILY MEMBER 7B"/>
    <property type="match status" value="1"/>
</dbReference>
<gene>
    <name evidence="5" type="ORF">ACFPFM_39695</name>
</gene>
<dbReference type="Proteomes" id="UP001595833">
    <property type="component" value="Unassembled WGS sequence"/>
</dbReference>
<keyword evidence="2 5" id="KW-0560">Oxidoreductase</keyword>
<reference evidence="6" key="1">
    <citation type="journal article" date="2019" name="Int. J. Syst. Evol. Microbiol.">
        <title>The Global Catalogue of Microorganisms (GCM) 10K type strain sequencing project: providing services to taxonomists for standard genome sequencing and annotation.</title>
        <authorList>
            <consortium name="The Broad Institute Genomics Platform"/>
            <consortium name="The Broad Institute Genome Sequencing Center for Infectious Disease"/>
            <person name="Wu L."/>
            <person name="Ma J."/>
        </authorList>
    </citation>
    <scope>NUCLEOTIDE SEQUENCE [LARGE SCALE GENOMIC DNA]</scope>
    <source>
        <strain evidence="6">KCTC 12848</strain>
    </source>
</reference>
<name>A0ABV9YDE6_9PSEU</name>
<dbReference type="InterPro" id="IPR036291">
    <property type="entry name" value="NAD(P)-bd_dom_sf"/>
</dbReference>
<dbReference type="PRINTS" id="PR00081">
    <property type="entry name" value="GDHRDH"/>
</dbReference>
<dbReference type="Gene3D" id="3.40.50.720">
    <property type="entry name" value="NAD(P)-binding Rossmann-like Domain"/>
    <property type="match status" value="1"/>
</dbReference>
<comment type="similarity">
    <text evidence="1 3">Belongs to the short-chain dehydrogenases/reductases (SDR) family.</text>
</comment>